<evidence type="ECO:0000313" key="1">
    <source>
        <dbReference type="EMBL" id="TCC86681.1"/>
    </source>
</evidence>
<keyword evidence="2" id="KW-1185">Reference proteome</keyword>
<reference evidence="1 2" key="1">
    <citation type="submission" date="2019-02" db="EMBL/GenBank/DDBJ databases">
        <title>Pedobacter sp. RP-1-13 sp. nov., isolated from Arctic soil.</title>
        <authorList>
            <person name="Dahal R.H."/>
        </authorList>
    </citation>
    <scope>NUCLEOTIDE SEQUENCE [LARGE SCALE GENOMIC DNA]</scope>
    <source>
        <strain evidence="1 2">RP-1-13</strain>
    </source>
</reference>
<proteinExistence type="predicted"/>
<protein>
    <submittedName>
        <fullName evidence="1">Uncharacterized protein</fullName>
    </submittedName>
</protein>
<sequence length="78" mass="8656">MKSTAPLSTIPLFSRTASGSLQCPFLLQEKEQAEVRQSLTFSPYATATGFQEFSKNSLAFWKGIKQQKKNSLLNVGNK</sequence>
<comment type="caution">
    <text evidence="1">The sequence shown here is derived from an EMBL/GenBank/DDBJ whole genome shotgun (WGS) entry which is preliminary data.</text>
</comment>
<gene>
    <name evidence="1" type="ORF">EZ428_23535</name>
</gene>
<dbReference type="AlphaFoldDB" id="A0A4R0MJ89"/>
<dbReference type="Proteomes" id="UP000292884">
    <property type="component" value="Unassembled WGS sequence"/>
</dbReference>
<dbReference type="EMBL" id="SJSK01000009">
    <property type="protein sequence ID" value="TCC86681.1"/>
    <property type="molecule type" value="Genomic_DNA"/>
</dbReference>
<evidence type="ECO:0000313" key="2">
    <source>
        <dbReference type="Proteomes" id="UP000292884"/>
    </source>
</evidence>
<name>A0A4R0MJ89_9SPHI</name>
<organism evidence="1 2">
    <name type="scientific">Pedobacter frigiditerrae</name>
    <dbReference type="NCBI Taxonomy" id="2530452"/>
    <lineage>
        <taxon>Bacteria</taxon>
        <taxon>Pseudomonadati</taxon>
        <taxon>Bacteroidota</taxon>
        <taxon>Sphingobacteriia</taxon>
        <taxon>Sphingobacteriales</taxon>
        <taxon>Sphingobacteriaceae</taxon>
        <taxon>Pedobacter</taxon>
    </lineage>
</organism>
<accession>A0A4R0MJ89</accession>